<name>M1YXX6_9FIRM</name>
<dbReference type="AlphaFoldDB" id="M1YXX6"/>
<dbReference type="HOGENOM" id="CLU_542601_0_0_9"/>
<keyword evidence="2" id="KW-1185">Reference proteome</keyword>
<dbReference type="Proteomes" id="UP000245423">
    <property type="component" value="Chromosome 1"/>
</dbReference>
<dbReference type="OrthoDB" id="1685048at2"/>
<accession>M1YXX6</accession>
<proteinExistence type="predicted"/>
<gene>
    <name evidence="1" type="ORF">CUESP1_2924</name>
</gene>
<organism evidence="1 2">
    <name type="scientific">[Clostridium] ultunense Esp</name>
    <dbReference type="NCBI Taxonomy" id="1288971"/>
    <lineage>
        <taxon>Bacteria</taxon>
        <taxon>Bacillati</taxon>
        <taxon>Bacillota</taxon>
        <taxon>Tissierellia</taxon>
        <taxon>Tissierellales</taxon>
        <taxon>Tepidimicrobiaceae</taxon>
        <taxon>Schnuerera</taxon>
    </lineage>
</organism>
<reference evidence="1 2" key="1">
    <citation type="submission" date="2016-11" db="EMBL/GenBank/DDBJ databases">
        <authorList>
            <person name="Manzoor S."/>
        </authorList>
    </citation>
    <scope>NUCLEOTIDE SEQUENCE [LARGE SCALE GENOMIC DNA]</scope>
    <source>
        <strain evidence="1">Clostridium ultunense strain Esp</strain>
    </source>
</reference>
<sequence length="502" mass="59750">MDISIKNITENYRDRMERLALFDPLYALERKSGKDNSGEPIDYYGLGLLTLLFFFENMLIRNKKAGVMELAQFFSNLTQEKLDLTFEEYVKLAREIVKVFRPPSGKRNSRKFYNWETGQEEIIQYSILKASHFDAKANTQYYELDEQGLELIFATKEYFSEFQLSINQLILRKQLEKGEFVGALRQIDEMRMDVRNLQDKIYRIKHEIQRNIISDETYRRYESIVDDIHFRLSRENEEFEELKSFIKETKERLEHEIHEDKMKKAYGLIIKVDKELGEVHYEHRKLLSQSIDMKTTALNAAQESLYYIGIDSFNFKDQIANKLMSTPLPLEASRRLVEPFLYLERGGFWSPLAVFGKQRIEKRGLEEENLTFASPLEDWEIKEEVKIQQENFKHIMEIILKAMEKENCITLRELIEFIKENGKEDILNYRSFYDFWILLHHSSPIKLEVEENQNHMLDKVIELLERDYTSLIVVEIPGKIEPNERYTIRNMELTLEGNKDAI</sequence>
<dbReference type="EMBL" id="LT669839">
    <property type="protein sequence ID" value="SHD78253.1"/>
    <property type="molecule type" value="Genomic_DNA"/>
</dbReference>
<protein>
    <recommendedName>
        <fullName evidence="3">Replicative DNA helicase</fullName>
    </recommendedName>
</protein>
<evidence type="ECO:0000313" key="1">
    <source>
        <dbReference type="EMBL" id="SHD78253.1"/>
    </source>
</evidence>
<dbReference type="RefSeq" id="WP_005585393.1">
    <property type="nucleotide sequence ID" value="NZ_LT669839.1"/>
</dbReference>
<evidence type="ECO:0008006" key="3">
    <source>
        <dbReference type="Google" id="ProtNLM"/>
    </source>
</evidence>
<evidence type="ECO:0000313" key="2">
    <source>
        <dbReference type="Proteomes" id="UP000245423"/>
    </source>
</evidence>